<feature type="compositionally biased region" description="Polar residues" evidence="1">
    <location>
        <begin position="119"/>
        <end position="162"/>
    </location>
</feature>
<evidence type="ECO:0000313" key="2">
    <source>
        <dbReference type="EMBL" id="CEK61856.1"/>
    </source>
</evidence>
<sequence>PQSPSQAPISEDMEIVINEPIVSSVDNKDKETSEVMLNCQPVDIQQHDASHLETGSDSKLDNSVILPPAASISLDKTQACISTSLENIPDVIDIETLTRPKTVRQILEASRRKRAHTDTGLSPTRSEQDGTLQTESRESPSNGQQTETSQPVGSSLAVSPVN</sequence>
<dbReference type="EMBL" id="HACG01014991">
    <property type="protein sequence ID" value="CEK61856.1"/>
    <property type="molecule type" value="Transcribed_RNA"/>
</dbReference>
<name>A0A0B6Z1N6_9EUPU</name>
<feature type="non-terminal residue" evidence="2">
    <location>
        <position position="1"/>
    </location>
</feature>
<feature type="non-terminal residue" evidence="2">
    <location>
        <position position="162"/>
    </location>
</feature>
<gene>
    <name evidence="2" type="primary">ORF43490</name>
</gene>
<organism evidence="2">
    <name type="scientific">Arion vulgaris</name>
    <dbReference type="NCBI Taxonomy" id="1028688"/>
    <lineage>
        <taxon>Eukaryota</taxon>
        <taxon>Metazoa</taxon>
        <taxon>Spiralia</taxon>
        <taxon>Lophotrochozoa</taxon>
        <taxon>Mollusca</taxon>
        <taxon>Gastropoda</taxon>
        <taxon>Heterobranchia</taxon>
        <taxon>Euthyneura</taxon>
        <taxon>Panpulmonata</taxon>
        <taxon>Eupulmonata</taxon>
        <taxon>Stylommatophora</taxon>
        <taxon>Helicina</taxon>
        <taxon>Arionoidea</taxon>
        <taxon>Arionidae</taxon>
        <taxon>Arion</taxon>
    </lineage>
</organism>
<reference evidence="2" key="1">
    <citation type="submission" date="2014-12" db="EMBL/GenBank/DDBJ databases">
        <title>Insight into the proteome of Arion vulgaris.</title>
        <authorList>
            <person name="Aradska J."/>
            <person name="Bulat T."/>
            <person name="Smidak R."/>
            <person name="Sarate P."/>
            <person name="Gangsoo J."/>
            <person name="Sialana F."/>
            <person name="Bilban M."/>
            <person name="Lubec G."/>
        </authorList>
    </citation>
    <scope>NUCLEOTIDE SEQUENCE</scope>
    <source>
        <tissue evidence="2">Skin</tissue>
    </source>
</reference>
<feature type="region of interest" description="Disordered" evidence="1">
    <location>
        <begin position="107"/>
        <end position="162"/>
    </location>
</feature>
<accession>A0A0B6Z1N6</accession>
<proteinExistence type="predicted"/>
<evidence type="ECO:0000256" key="1">
    <source>
        <dbReference type="SAM" id="MobiDB-lite"/>
    </source>
</evidence>
<dbReference type="AlphaFoldDB" id="A0A0B6Z1N6"/>
<protein>
    <submittedName>
        <fullName evidence="2">Uncharacterized protein</fullName>
    </submittedName>
</protein>